<protein>
    <submittedName>
        <fullName evidence="1">Uncharacterized protein</fullName>
    </submittedName>
</protein>
<accession>A0A6J5N5A3</accession>
<organism evidence="1">
    <name type="scientific">uncultured Caudovirales phage</name>
    <dbReference type="NCBI Taxonomy" id="2100421"/>
    <lineage>
        <taxon>Viruses</taxon>
        <taxon>Duplodnaviria</taxon>
        <taxon>Heunggongvirae</taxon>
        <taxon>Uroviricota</taxon>
        <taxon>Caudoviricetes</taxon>
        <taxon>Peduoviridae</taxon>
        <taxon>Maltschvirus</taxon>
        <taxon>Maltschvirus maltsch</taxon>
    </lineage>
</organism>
<gene>
    <name evidence="1" type="ORF">UFOVP606_11</name>
</gene>
<name>A0A6J5N5A3_9CAUD</name>
<evidence type="ECO:0000313" key="1">
    <source>
        <dbReference type="EMBL" id="CAB4152453.1"/>
    </source>
</evidence>
<sequence length="405" mass="44824">MKKFPIKSILASALVMVALAFSPFASFMPAFVVLSALAVVLPTGVALGVLNPAQLTWNGKEVMALNEAIFESVFVNPAITDFHTIVTGIVAKQQIAYLGLLGLVGKRGQGCDPTSDTATATMTEKFWMPESIQMRLEECWTTYNASFFVWAQNKGVKRADLTNTDVMAFIEERATVALDEAKLRHAWFGDLDAATTTDSPAGIITSGTDLSFFNAIDGFWKQIYQIVAATPEVKAASIAKNAGASFVLQAFTATDTTNRVIMSNMQDVLDNADVRLTDREDKVFIVTKSVYDQLKRELKSYTAVNESYMYNIDGIPTLMFDGVPVKKFSFMDRTIRAYQSNGTKWYQPHRIVLTTKANMQIGVEDEAALSTLDVFFDKRTKNNFIDSAFLMDAKVVENYMISVAY</sequence>
<proteinExistence type="predicted"/>
<dbReference type="EMBL" id="LR796585">
    <property type="protein sequence ID" value="CAB4152453.1"/>
    <property type="molecule type" value="Genomic_DNA"/>
</dbReference>
<reference evidence="1" key="1">
    <citation type="submission" date="2020-04" db="EMBL/GenBank/DDBJ databases">
        <authorList>
            <person name="Chiriac C."/>
            <person name="Salcher M."/>
            <person name="Ghai R."/>
            <person name="Kavagutti S V."/>
        </authorList>
    </citation>
    <scope>NUCLEOTIDE SEQUENCE</scope>
</reference>